<dbReference type="GO" id="GO:0005298">
    <property type="term" value="F:proline:sodium symporter activity"/>
    <property type="evidence" value="ECO:0007669"/>
    <property type="project" value="UniProtKB-UniRule"/>
</dbReference>
<comment type="similarity">
    <text evidence="2 13">Belongs to the sodium:solute symporter (SSF) (TC 2.A.21) family.</text>
</comment>
<evidence type="ECO:0000313" key="15">
    <source>
        <dbReference type="EMBL" id="RCL82253.1"/>
    </source>
</evidence>
<evidence type="ECO:0000256" key="8">
    <source>
        <dbReference type="ARBA" id="ARBA00023053"/>
    </source>
</evidence>
<feature type="transmembrane region" description="Helical" evidence="14">
    <location>
        <begin position="298"/>
        <end position="320"/>
    </location>
</feature>
<evidence type="ECO:0000256" key="1">
    <source>
        <dbReference type="ARBA" id="ARBA00004651"/>
    </source>
</evidence>
<evidence type="ECO:0000256" key="10">
    <source>
        <dbReference type="ARBA" id="ARBA00023136"/>
    </source>
</evidence>
<feature type="transmembrane region" description="Helical" evidence="14">
    <location>
        <begin position="31"/>
        <end position="50"/>
    </location>
</feature>
<dbReference type="CDD" id="cd11475">
    <property type="entry name" value="SLC5sbd_PutP"/>
    <property type="match status" value="1"/>
</dbReference>
<evidence type="ECO:0000256" key="11">
    <source>
        <dbReference type="ARBA" id="ARBA00023201"/>
    </source>
</evidence>
<accession>A0A368EFD1</accession>
<dbReference type="InterPro" id="IPR011851">
    <property type="entry name" value="Na/Pro_symporter"/>
</dbReference>
<feature type="transmembrane region" description="Helical" evidence="14">
    <location>
        <begin position="215"/>
        <end position="234"/>
    </location>
</feature>
<keyword evidence="9 14" id="KW-0406">Ion transport</keyword>
<dbReference type="Pfam" id="PF00474">
    <property type="entry name" value="SSF"/>
    <property type="match status" value="1"/>
</dbReference>
<keyword evidence="11 14" id="KW-0739">Sodium transport</keyword>
<dbReference type="GO" id="GO:0005886">
    <property type="term" value="C:plasma membrane"/>
    <property type="evidence" value="ECO:0007669"/>
    <property type="project" value="UniProtKB-SubCell"/>
</dbReference>
<keyword evidence="8 14" id="KW-0915">Sodium</keyword>
<organism evidence="15 16">
    <name type="scientific">PS1 clade bacterium</name>
    <dbReference type="NCBI Taxonomy" id="2175152"/>
    <lineage>
        <taxon>Bacteria</taxon>
        <taxon>Pseudomonadati</taxon>
        <taxon>Pseudomonadota</taxon>
        <taxon>Alphaproteobacteria</taxon>
        <taxon>PS1 clade</taxon>
    </lineage>
</organism>
<dbReference type="Proteomes" id="UP000252289">
    <property type="component" value="Unassembled WGS sequence"/>
</dbReference>
<keyword evidence="10 14" id="KW-0472">Membrane</keyword>
<feature type="transmembrane region" description="Helical" evidence="14">
    <location>
        <begin position="187"/>
        <end position="208"/>
    </location>
</feature>
<reference evidence="15 16" key="1">
    <citation type="journal article" date="2018" name="Microbiome">
        <title>Fine metagenomic profile of the Mediterranean stratified and mixed water columns revealed by assembly and recruitment.</title>
        <authorList>
            <person name="Haro-Moreno J.M."/>
            <person name="Lopez-Perez M."/>
            <person name="De La Torre J.R."/>
            <person name="Picazo A."/>
            <person name="Camacho A."/>
            <person name="Rodriguez-Valera F."/>
        </authorList>
    </citation>
    <scope>NUCLEOTIDE SEQUENCE [LARGE SCALE GENOMIC DNA]</scope>
    <source>
        <strain evidence="15">MED-G50</strain>
    </source>
</reference>
<dbReference type="EMBL" id="QOQK01000050">
    <property type="protein sequence ID" value="RCL82253.1"/>
    <property type="molecule type" value="Genomic_DNA"/>
</dbReference>
<feature type="transmembrane region" description="Helical" evidence="14">
    <location>
        <begin position="468"/>
        <end position="485"/>
    </location>
</feature>
<evidence type="ECO:0000313" key="16">
    <source>
        <dbReference type="Proteomes" id="UP000252289"/>
    </source>
</evidence>
<evidence type="ECO:0000256" key="6">
    <source>
        <dbReference type="ARBA" id="ARBA00022847"/>
    </source>
</evidence>
<evidence type="ECO:0000256" key="14">
    <source>
        <dbReference type="RuleBase" id="RU366012"/>
    </source>
</evidence>
<dbReference type="PROSITE" id="PS50283">
    <property type="entry name" value="NA_SOLUT_SYMP_3"/>
    <property type="match status" value="1"/>
</dbReference>
<keyword evidence="4" id="KW-1003">Cell membrane</keyword>
<dbReference type="AlphaFoldDB" id="A0A368EFD1"/>
<feature type="transmembrane region" description="Helical" evidence="14">
    <location>
        <begin position="149"/>
        <end position="167"/>
    </location>
</feature>
<dbReference type="GO" id="GO:0015824">
    <property type="term" value="P:proline transport"/>
    <property type="evidence" value="ECO:0007669"/>
    <property type="project" value="UniProtKB-UniRule"/>
</dbReference>
<sequence length="496" mass="53436">MIGIQGILTKITNTVEALLQELRLTSNSQTILAILVIYHSCLILLGLWVAKRAQTNEDFLIGGRNLNGWVAGFSYAATSSSAWVLMGFSGFVYANGLSALWILPGIWGGYVVAWMVLGKKLRQRAHQHKYVTFTDFIAADTVSHARRRIVLASSAMILFCFIFYISAQLQASGSAMKTYFDIPSWKGVLLASLIVGVYSVLGGFWAVSMTDMIQGIVILVIAILLPLAALVEAGGPVELWARLAQDTPGHLDIFGGRAGLTAIGAALGMAGIGLGTFGQPQLMTRIMSVKNDKERRKAFKIAITWSLIVFLGMALLGLSARVLPISMDNAEQILFGTTSLLFPDIIAGLVMAALLSAVMSTVDSILVASSATISHDIKIQPVQSVLMSRIAAAGLMVLAVGISLSAPTSIFERVLFAWTALGGAFGPVLFARLAGWRPHPNAVFLAMMSGFFVSVAFNQHLYAGPGNLYERIGPWICPLLILYVWRLKAHAEQHHG</sequence>
<comment type="catalytic activity">
    <reaction evidence="12">
        <text>L-proline(in) + Na(+)(in) = L-proline(out) + Na(+)(out)</text>
        <dbReference type="Rhea" id="RHEA:28967"/>
        <dbReference type="ChEBI" id="CHEBI:29101"/>
        <dbReference type="ChEBI" id="CHEBI:60039"/>
    </reaction>
</comment>
<feature type="transmembrane region" description="Helical" evidence="14">
    <location>
        <begin position="442"/>
        <end position="462"/>
    </location>
</feature>
<feature type="transmembrane region" description="Helical" evidence="14">
    <location>
        <begin position="416"/>
        <end position="435"/>
    </location>
</feature>
<keyword evidence="6 14" id="KW-0769">Symport</keyword>
<evidence type="ECO:0000256" key="3">
    <source>
        <dbReference type="ARBA" id="ARBA00022448"/>
    </source>
</evidence>
<keyword evidence="3 14" id="KW-0813">Transport</keyword>
<feature type="transmembrane region" description="Helical" evidence="14">
    <location>
        <begin position="340"/>
        <end position="369"/>
    </location>
</feature>
<evidence type="ECO:0000256" key="9">
    <source>
        <dbReference type="ARBA" id="ARBA00023065"/>
    </source>
</evidence>
<keyword evidence="14" id="KW-0029">Amino-acid transport</keyword>
<feature type="transmembrane region" description="Helical" evidence="14">
    <location>
        <begin position="390"/>
        <end position="410"/>
    </location>
</feature>
<evidence type="ECO:0000256" key="13">
    <source>
        <dbReference type="RuleBase" id="RU362091"/>
    </source>
</evidence>
<dbReference type="InterPro" id="IPR001734">
    <property type="entry name" value="Na/solute_symporter"/>
</dbReference>
<dbReference type="PANTHER" id="PTHR48086">
    <property type="entry name" value="SODIUM/PROLINE SYMPORTER-RELATED"/>
    <property type="match status" value="1"/>
</dbReference>
<feature type="transmembrane region" description="Helical" evidence="14">
    <location>
        <begin position="254"/>
        <end position="277"/>
    </location>
</feature>
<comment type="function">
    <text evidence="14">Catalyzes the sodium-dependent uptake of extracellular L-proline.</text>
</comment>
<dbReference type="InterPro" id="IPR038377">
    <property type="entry name" value="Na/Glc_symporter_sf"/>
</dbReference>
<dbReference type="PANTHER" id="PTHR48086:SF3">
    <property type="entry name" value="SODIUM_PROLINE SYMPORTER"/>
    <property type="match status" value="1"/>
</dbReference>
<feature type="transmembrane region" description="Helical" evidence="14">
    <location>
        <begin position="70"/>
        <end position="93"/>
    </location>
</feature>
<protein>
    <recommendedName>
        <fullName evidence="14">Sodium/proline symporter</fullName>
    </recommendedName>
    <alternativeName>
        <fullName evidence="14">Proline permease</fullName>
    </alternativeName>
</protein>
<proteinExistence type="inferred from homology"/>
<feature type="transmembrane region" description="Helical" evidence="14">
    <location>
        <begin position="99"/>
        <end position="117"/>
    </location>
</feature>
<name>A0A368EFD1_9PROT</name>
<evidence type="ECO:0000256" key="5">
    <source>
        <dbReference type="ARBA" id="ARBA00022692"/>
    </source>
</evidence>
<gene>
    <name evidence="15" type="ORF">DBW64_06730</name>
</gene>
<keyword evidence="5 14" id="KW-0812">Transmembrane</keyword>
<evidence type="ECO:0000256" key="4">
    <source>
        <dbReference type="ARBA" id="ARBA00022475"/>
    </source>
</evidence>
<dbReference type="Gene3D" id="1.20.1730.10">
    <property type="entry name" value="Sodium/glucose cotransporter"/>
    <property type="match status" value="1"/>
</dbReference>
<keyword evidence="14" id="KW-0997">Cell inner membrane</keyword>
<comment type="subcellular location">
    <subcellularLocation>
        <location evidence="14">Cell inner membrane</location>
        <topology evidence="14">Multi-pass membrane protein</topology>
    </subcellularLocation>
    <subcellularLocation>
        <location evidence="1">Cell membrane</location>
        <topology evidence="1">Multi-pass membrane protein</topology>
    </subcellularLocation>
</comment>
<dbReference type="InterPro" id="IPR050277">
    <property type="entry name" value="Sodium:Solute_Symporter"/>
</dbReference>
<evidence type="ECO:0000256" key="12">
    <source>
        <dbReference type="ARBA" id="ARBA00033708"/>
    </source>
</evidence>
<dbReference type="GO" id="GO:0031402">
    <property type="term" value="F:sodium ion binding"/>
    <property type="evidence" value="ECO:0007669"/>
    <property type="project" value="UniProtKB-UniRule"/>
</dbReference>
<evidence type="ECO:0000256" key="2">
    <source>
        <dbReference type="ARBA" id="ARBA00006434"/>
    </source>
</evidence>
<comment type="caution">
    <text evidence="15">The sequence shown here is derived from an EMBL/GenBank/DDBJ whole genome shotgun (WGS) entry which is preliminary data.</text>
</comment>
<keyword evidence="7 14" id="KW-1133">Transmembrane helix</keyword>
<evidence type="ECO:0000256" key="7">
    <source>
        <dbReference type="ARBA" id="ARBA00022989"/>
    </source>
</evidence>